<accession>A0A7J7KCQ8</accession>
<reference evidence="1" key="1">
    <citation type="submission" date="2020-06" db="EMBL/GenBank/DDBJ databases">
        <title>Draft genome of Bugula neritina, a colonial animal packing powerful symbionts and potential medicines.</title>
        <authorList>
            <person name="Rayko M."/>
        </authorList>
    </citation>
    <scope>NUCLEOTIDE SEQUENCE [LARGE SCALE GENOMIC DNA]</scope>
    <source>
        <strain evidence="1">Kwan_BN1</strain>
    </source>
</reference>
<gene>
    <name evidence="1" type="ORF">EB796_006036</name>
</gene>
<dbReference type="Proteomes" id="UP000593567">
    <property type="component" value="Unassembled WGS sequence"/>
</dbReference>
<name>A0A7J7KCQ8_BUGNE</name>
<evidence type="ECO:0000313" key="2">
    <source>
        <dbReference type="Proteomes" id="UP000593567"/>
    </source>
</evidence>
<evidence type="ECO:0000313" key="1">
    <source>
        <dbReference type="EMBL" id="KAF6035641.1"/>
    </source>
</evidence>
<proteinExistence type="predicted"/>
<dbReference type="AlphaFoldDB" id="A0A7J7KCQ8"/>
<comment type="caution">
    <text evidence="1">The sequence shown here is derived from an EMBL/GenBank/DDBJ whole genome shotgun (WGS) entry which is preliminary data.</text>
</comment>
<keyword evidence="2" id="KW-1185">Reference proteome</keyword>
<organism evidence="1 2">
    <name type="scientific">Bugula neritina</name>
    <name type="common">Brown bryozoan</name>
    <name type="synonym">Sertularia neritina</name>
    <dbReference type="NCBI Taxonomy" id="10212"/>
    <lineage>
        <taxon>Eukaryota</taxon>
        <taxon>Metazoa</taxon>
        <taxon>Spiralia</taxon>
        <taxon>Lophotrochozoa</taxon>
        <taxon>Bryozoa</taxon>
        <taxon>Gymnolaemata</taxon>
        <taxon>Cheilostomatida</taxon>
        <taxon>Flustrina</taxon>
        <taxon>Buguloidea</taxon>
        <taxon>Bugulidae</taxon>
        <taxon>Bugula</taxon>
    </lineage>
</organism>
<sequence>MDSRCWFSLFQAPQGTPDYVFLFLCPWFTFPSSTPYATAYSWHRFNNMLASSFSLHLLTQVFPYVSADSTANCRSPPGKPPTPKISQQ</sequence>
<protein>
    <submittedName>
        <fullName evidence="1">Uncharacterized protein</fullName>
    </submittedName>
</protein>
<dbReference type="EMBL" id="VXIV02000849">
    <property type="protein sequence ID" value="KAF6035641.1"/>
    <property type="molecule type" value="Genomic_DNA"/>
</dbReference>